<name>A0ABD6C1X0_9EURY</name>
<gene>
    <name evidence="2" type="ORF">ACFR9T_11820</name>
</gene>
<feature type="domain" description="PIN" evidence="1">
    <location>
        <begin position="7"/>
        <end position="127"/>
    </location>
</feature>
<dbReference type="Gene3D" id="3.40.50.1010">
    <property type="entry name" value="5'-nuclease"/>
    <property type="match status" value="1"/>
</dbReference>
<reference evidence="2 3" key="1">
    <citation type="journal article" date="2019" name="Int. J. Syst. Evol. Microbiol.">
        <title>The Global Catalogue of Microorganisms (GCM) 10K type strain sequencing project: providing services to taxonomists for standard genome sequencing and annotation.</title>
        <authorList>
            <consortium name="The Broad Institute Genomics Platform"/>
            <consortium name="The Broad Institute Genome Sequencing Center for Infectious Disease"/>
            <person name="Wu L."/>
            <person name="Ma J."/>
        </authorList>
    </citation>
    <scope>NUCLEOTIDE SEQUENCE [LARGE SCALE GENOMIC DNA]</scope>
    <source>
        <strain evidence="2 3">CGMCC 1.12689</strain>
    </source>
</reference>
<dbReference type="Proteomes" id="UP001597185">
    <property type="component" value="Unassembled WGS sequence"/>
</dbReference>
<dbReference type="AlphaFoldDB" id="A0ABD6C1X0"/>
<organism evidence="2 3">
    <name type="scientific">Halorubrum laminariae</name>
    <dbReference type="NCBI Taxonomy" id="1433523"/>
    <lineage>
        <taxon>Archaea</taxon>
        <taxon>Methanobacteriati</taxon>
        <taxon>Methanobacteriota</taxon>
        <taxon>Stenosarchaea group</taxon>
        <taxon>Halobacteria</taxon>
        <taxon>Halobacteriales</taxon>
        <taxon>Haloferacaceae</taxon>
        <taxon>Halorubrum</taxon>
    </lineage>
</organism>
<sequence length="139" mass="15230">MAVPDHVVFDAEPLIAHADDEPGSDVVEEYLDAVAVEDTAGYVSCVTLTEIRYTLARKYDRTTADDYLDWLDDLGIETRDIKAVWVEASEYILAYNPALGDSFALATAEDVDATLLVGGDNDYDDVSDVAIERFRDGSA</sequence>
<accession>A0ABD6C1X0</accession>
<keyword evidence="3" id="KW-1185">Reference proteome</keyword>
<evidence type="ECO:0000313" key="3">
    <source>
        <dbReference type="Proteomes" id="UP001597185"/>
    </source>
</evidence>
<comment type="caution">
    <text evidence="2">The sequence shown here is derived from an EMBL/GenBank/DDBJ whole genome shotgun (WGS) entry which is preliminary data.</text>
</comment>
<evidence type="ECO:0000313" key="2">
    <source>
        <dbReference type="EMBL" id="MFD1571267.1"/>
    </source>
</evidence>
<dbReference type="Pfam" id="PF01850">
    <property type="entry name" value="PIN"/>
    <property type="match status" value="1"/>
</dbReference>
<dbReference type="SUPFAM" id="SSF88723">
    <property type="entry name" value="PIN domain-like"/>
    <property type="match status" value="1"/>
</dbReference>
<proteinExistence type="predicted"/>
<dbReference type="RefSeq" id="WP_256419008.1">
    <property type="nucleotide sequence ID" value="NZ_JANHDL010000011.1"/>
</dbReference>
<dbReference type="InterPro" id="IPR029060">
    <property type="entry name" value="PIN-like_dom_sf"/>
</dbReference>
<dbReference type="InterPro" id="IPR002716">
    <property type="entry name" value="PIN_dom"/>
</dbReference>
<evidence type="ECO:0000259" key="1">
    <source>
        <dbReference type="Pfam" id="PF01850"/>
    </source>
</evidence>
<dbReference type="EMBL" id="JBHUDB010000010">
    <property type="protein sequence ID" value="MFD1571267.1"/>
    <property type="molecule type" value="Genomic_DNA"/>
</dbReference>
<protein>
    <submittedName>
        <fullName evidence="2">Type II toxin-antitoxin system VapC family toxin</fullName>
    </submittedName>
</protein>